<comment type="caution">
    <text evidence="1">The sequence shown here is derived from an EMBL/GenBank/DDBJ whole genome shotgun (WGS) entry which is preliminary data.</text>
</comment>
<evidence type="ECO:0000313" key="1">
    <source>
        <dbReference type="EMBL" id="TWG84084.1"/>
    </source>
</evidence>
<accession>A0A562BFX2</accession>
<dbReference type="EMBL" id="VLJN01000022">
    <property type="protein sequence ID" value="TWG84084.1"/>
    <property type="molecule type" value="Genomic_DNA"/>
</dbReference>
<name>A0A562BFX2_9BURK</name>
<dbReference type="SUPFAM" id="SSF56059">
    <property type="entry name" value="Glutathione synthetase ATP-binding domain-like"/>
    <property type="match status" value="1"/>
</dbReference>
<dbReference type="AlphaFoldDB" id="A0A562BFX2"/>
<keyword evidence="2" id="KW-1185">Reference proteome</keyword>
<dbReference type="Proteomes" id="UP000318141">
    <property type="component" value="Unassembled WGS sequence"/>
</dbReference>
<protein>
    <recommendedName>
        <fullName evidence="3">ATP-grasp domain-containing protein</fullName>
    </recommendedName>
</protein>
<gene>
    <name evidence="1" type="ORF">L602_002900000230</name>
</gene>
<reference evidence="1 2" key="1">
    <citation type="submission" date="2019-07" db="EMBL/GenBank/DDBJ databases">
        <title>Genome sequencing of lignin-degrading bacterial isolates.</title>
        <authorList>
            <person name="Gladden J."/>
        </authorList>
    </citation>
    <scope>NUCLEOTIDE SEQUENCE [LARGE SCALE GENOMIC DNA]</scope>
    <source>
        <strain evidence="1 2">J11</strain>
    </source>
</reference>
<evidence type="ECO:0000313" key="2">
    <source>
        <dbReference type="Proteomes" id="UP000318141"/>
    </source>
</evidence>
<sequence>MLDYVVAGASSIEDIPRFLAVAKQAGMAVQLLENAAMSARIPPHHRALVACTDDIPDTVAPVIPLNEYWVSRAIRVGVRNIAPYALRASRSKHDLSARLAACGLHTVSRRYLEDLAEPYPDRYLARLDAAYSGYGIVRHAEAGPFDPVAIARAVQADAGPVMRAVLDDKTARVVVEDYLDGEEYSADVFVRQGRPVVLRLFRKIVAWIRGRPVCDSYIAVPHRPDLCAAIQDWCAALYSPGCTSFGQFDFIVVDGRAIAVDFSCRIGGGLGAIKRFAGIASYAALALAGGTPTFAPFTVQKNVLARGPGRLANFACRLPPAYQVTVHKQAGDLLPANICSASARIAEICFGARDLDDAAAMAQALDDKVSVHIHD</sequence>
<evidence type="ECO:0008006" key="3">
    <source>
        <dbReference type="Google" id="ProtNLM"/>
    </source>
</evidence>
<dbReference type="Gene3D" id="3.30.470.20">
    <property type="entry name" value="ATP-grasp fold, B domain"/>
    <property type="match status" value="1"/>
</dbReference>
<dbReference type="OrthoDB" id="9765608at2"/>
<organism evidence="1 2">
    <name type="scientific">Cupriavidus gilardii J11</name>
    <dbReference type="NCBI Taxonomy" id="936133"/>
    <lineage>
        <taxon>Bacteria</taxon>
        <taxon>Pseudomonadati</taxon>
        <taxon>Pseudomonadota</taxon>
        <taxon>Betaproteobacteria</taxon>
        <taxon>Burkholderiales</taxon>
        <taxon>Burkholderiaceae</taxon>
        <taxon>Cupriavidus</taxon>
    </lineage>
</organism>
<proteinExistence type="predicted"/>